<evidence type="ECO:0000259" key="3">
    <source>
        <dbReference type="PROSITE" id="PS50125"/>
    </source>
</evidence>
<feature type="chain" id="PRO_5043562158" description="Guanylate cyclase domain-containing protein" evidence="2">
    <location>
        <begin position="18"/>
        <end position="488"/>
    </location>
</feature>
<dbReference type="PANTHER" id="PTHR43081:SF1">
    <property type="entry name" value="ADENYLATE CYCLASE, TERMINAL-DIFFERENTIATION SPECIFIC"/>
    <property type="match status" value="1"/>
</dbReference>
<keyword evidence="5" id="KW-1185">Reference proteome</keyword>
<keyword evidence="1" id="KW-0472">Membrane</keyword>
<dbReference type="EMBL" id="DAKRPA010000010">
    <property type="protein sequence ID" value="DBA04275.1"/>
    <property type="molecule type" value="Genomic_DNA"/>
</dbReference>
<dbReference type="InterPro" id="IPR029787">
    <property type="entry name" value="Nucleotide_cyclase"/>
</dbReference>
<accession>A0AAV2ZEA8</accession>
<dbReference type="GO" id="GO:0035556">
    <property type="term" value="P:intracellular signal transduction"/>
    <property type="evidence" value="ECO:0007669"/>
    <property type="project" value="InterPro"/>
</dbReference>
<feature type="transmembrane region" description="Helical" evidence="1">
    <location>
        <begin position="104"/>
        <end position="124"/>
    </location>
</feature>
<dbReference type="GO" id="GO:0009190">
    <property type="term" value="P:cyclic nucleotide biosynthetic process"/>
    <property type="evidence" value="ECO:0007669"/>
    <property type="project" value="InterPro"/>
</dbReference>
<keyword evidence="1" id="KW-0812">Transmembrane</keyword>
<keyword evidence="1" id="KW-1133">Transmembrane helix</keyword>
<gene>
    <name evidence="4" type="ORF">N0F65_009510</name>
</gene>
<dbReference type="AlphaFoldDB" id="A0AAV2ZEA8"/>
<comment type="caution">
    <text evidence="4">The sequence shown here is derived from an EMBL/GenBank/DDBJ whole genome shotgun (WGS) entry which is preliminary data.</text>
</comment>
<feature type="transmembrane region" description="Helical" evidence="1">
    <location>
        <begin position="38"/>
        <end position="61"/>
    </location>
</feature>
<feature type="signal peptide" evidence="2">
    <location>
        <begin position="1"/>
        <end position="17"/>
    </location>
</feature>
<evidence type="ECO:0000256" key="2">
    <source>
        <dbReference type="SAM" id="SignalP"/>
    </source>
</evidence>
<dbReference type="PANTHER" id="PTHR43081">
    <property type="entry name" value="ADENYLATE CYCLASE, TERMINAL-DIFFERENTIATION SPECIFIC-RELATED"/>
    <property type="match status" value="1"/>
</dbReference>
<evidence type="ECO:0000256" key="1">
    <source>
        <dbReference type="SAM" id="Phobius"/>
    </source>
</evidence>
<reference evidence="4" key="1">
    <citation type="submission" date="2022-11" db="EMBL/GenBank/DDBJ databases">
        <authorList>
            <person name="Morgan W.R."/>
            <person name="Tartar A."/>
        </authorList>
    </citation>
    <scope>NUCLEOTIDE SEQUENCE</scope>
    <source>
        <strain evidence="4">ARSEF 373</strain>
    </source>
</reference>
<dbReference type="InterPro" id="IPR050697">
    <property type="entry name" value="Adenylyl/Guanylyl_Cyclase_3/4"/>
</dbReference>
<evidence type="ECO:0000313" key="4">
    <source>
        <dbReference type="EMBL" id="DBA04275.1"/>
    </source>
</evidence>
<dbReference type="Proteomes" id="UP001146120">
    <property type="component" value="Unassembled WGS sequence"/>
</dbReference>
<feature type="transmembrane region" description="Helical" evidence="1">
    <location>
        <begin position="151"/>
        <end position="171"/>
    </location>
</feature>
<dbReference type="Gene3D" id="3.30.70.1230">
    <property type="entry name" value="Nucleotide cyclase"/>
    <property type="match status" value="1"/>
</dbReference>
<feature type="transmembrane region" description="Helical" evidence="1">
    <location>
        <begin position="230"/>
        <end position="250"/>
    </location>
</feature>
<proteinExistence type="predicted"/>
<keyword evidence="2" id="KW-0732">Signal</keyword>
<feature type="domain" description="Guanylate cyclase" evidence="3">
    <location>
        <begin position="326"/>
        <end position="435"/>
    </location>
</feature>
<sequence length="488" mass="53886">MIWTALATLTFAASAVATSVTAAYLRCWLRPPRVSSIQWLFSVFFANLAVWTSGRFIYFVWFWSVASDDHTNDNIDDTKFNQFDRLGLQAVEWLRSHGTPMMSLVMCIGDTALFGVAICTFPIARELWLLVRNAMDAGAAKETLKVHTYRIIIHGLVAVFGFVEGSIAIVDGGYSHQTHGMKLFAYATQLTSLLFIAGSLMDLKCSGRKFEAVHGVFVQSPLYARLKRMMLVYAFGTCQFQLSSFILNFVSGTSDFLSTYSGISLVLYSMTGLALSITIGCSQTCVLDMCACMMPSNGENPIASARGELLDDDDYQTGIKPPEQPVFVYTDIESSSELWSKDGGRIMQQATDLHDNIMRTALNKFHGYEITTVGDSFQLAFATIAEAVNYCLHVQNVLLAAPWPKELHGLVPATEKVRNGHRLVFCGLRVRMGIHDTWPMKLSTWETAAKFWSLNALLNGFAKIQIVSIVGVMSISSGSTIFLSSTPG</sequence>
<dbReference type="InterPro" id="IPR001054">
    <property type="entry name" value="A/G_cyclase"/>
</dbReference>
<protein>
    <recommendedName>
        <fullName evidence="3">Guanylate cyclase domain-containing protein</fullName>
    </recommendedName>
</protein>
<reference evidence="4" key="2">
    <citation type="journal article" date="2023" name="Microbiol Resour">
        <title>Decontamination and Annotation of the Draft Genome Sequence of the Oomycete Lagenidium giganteum ARSEF 373.</title>
        <authorList>
            <person name="Morgan W.R."/>
            <person name="Tartar A."/>
        </authorList>
    </citation>
    <scope>NUCLEOTIDE SEQUENCE</scope>
    <source>
        <strain evidence="4">ARSEF 373</strain>
    </source>
</reference>
<evidence type="ECO:0000313" key="5">
    <source>
        <dbReference type="Proteomes" id="UP001146120"/>
    </source>
</evidence>
<dbReference type="PROSITE" id="PS50125">
    <property type="entry name" value="GUANYLATE_CYCLASE_2"/>
    <property type="match status" value="1"/>
</dbReference>
<name>A0AAV2ZEA8_9STRA</name>
<feature type="transmembrane region" description="Helical" evidence="1">
    <location>
        <begin position="183"/>
        <end position="201"/>
    </location>
</feature>
<dbReference type="SUPFAM" id="SSF55073">
    <property type="entry name" value="Nucleotide cyclase"/>
    <property type="match status" value="1"/>
</dbReference>
<organism evidence="4 5">
    <name type="scientific">Lagenidium giganteum</name>
    <dbReference type="NCBI Taxonomy" id="4803"/>
    <lineage>
        <taxon>Eukaryota</taxon>
        <taxon>Sar</taxon>
        <taxon>Stramenopiles</taxon>
        <taxon>Oomycota</taxon>
        <taxon>Peronosporomycetes</taxon>
        <taxon>Pythiales</taxon>
        <taxon>Pythiaceae</taxon>
    </lineage>
</organism>
<dbReference type="Pfam" id="PF00211">
    <property type="entry name" value="Guanylate_cyc"/>
    <property type="match status" value="1"/>
</dbReference>
<feature type="transmembrane region" description="Helical" evidence="1">
    <location>
        <begin position="262"/>
        <end position="280"/>
    </location>
</feature>